<protein>
    <submittedName>
        <fullName evidence="2">FAD/NAD(P)-binding protein</fullName>
    </submittedName>
</protein>
<name>A0ABV7N6I3_9STAP</name>
<feature type="domain" description="FAD-dependent urate hydroxylase HpyO/Asp monooxygenase CreE-like FAD/NAD(P)-binding" evidence="1">
    <location>
        <begin position="7"/>
        <end position="151"/>
    </location>
</feature>
<dbReference type="Proteomes" id="UP001595637">
    <property type="component" value="Unassembled WGS sequence"/>
</dbReference>
<gene>
    <name evidence="2" type="ORF">ACFOEO_06270</name>
</gene>
<comment type="caution">
    <text evidence="2">The sequence shown here is derived from an EMBL/GenBank/DDBJ whole genome shotgun (WGS) entry which is preliminary data.</text>
</comment>
<dbReference type="PANTHER" id="PTHR40254">
    <property type="entry name" value="BLR0577 PROTEIN"/>
    <property type="match status" value="1"/>
</dbReference>
<sequence length="473" mass="53441">MTHQRIAIVGGGFSGISLLDHLVSNSEYDESLEIDIYDKRSMMGNGHAYQEDSMHLLLNIPTPDMAFGDKAPNFESWLQSNGYATDTYTSRSLFGRYLRSRLDHICASYKNIEVRYAMIEDLQYDSSTRCFALYSEGQKKVYTHVFLTVGQLEYSDPYNLKGITNYIFDPYPVTDNLPRSGEKAIGILGCGLSAIDCIRYLLLETDTQEVHAFSRSGEMPSVRGTYSEITLQFFTSERLHKLVHNDEISLLELKALFVRELAHQGVDWRLFFRRTGNTRQDLQYDLEHPEAVGKLQYLISAANPLFSDIFQYLSHSDKSEFLSKYHPLIEENHSPMPAPVAEGLVEWMDSGKLRIIENINNIDASDGFDVSTADGWQFNMDIIINATGPSVKVQKDDGGVIGSILEHFLASPDEFGGLLVDQNHHIISARTGTVREMFVLGALTYGSNYLSQSVHLLNRSAEKIVKQFYAQTK</sequence>
<dbReference type="Gene3D" id="3.50.50.60">
    <property type="entry name" value="FAD/NAD(P)-binding domain"/>
    <property type="match status" value="1"/>
</dbReference>
<evidence type="ECO:0000313" key="3">
    <source>
        <dbReference type="Proteomes" id="UP001595637"/>
    </source>
</evidence>
<dbReference type="InterPro" id="IPR036188">
    <property type="entry name" value="FAD/NAD-bd_sf"/>
</dbReference>
<proteinExistence type="predicted"/>
<organism evidence="2 3">
    <name type="scientific">Salinicoccus sesuvii</name>
    <dbReference type="NCBI Taxonomy" id="868281"/>
    <lineage>
        <taxon>Bacteria</taxon>
        <taxon>Bacillati</taxon>
        <taxon>Bacillota</taxon>
        <taxon>Bacilli</taxon>
        <taxon>Bacillales</taxon>
        <taxon>Staphylococcaceae</taxon>
        <taxon>Salinicoccus</taxon>
    </lineage>
</organism>
<evidence type="ECO:0000259" key="1">
    <source>
        <dbReference type="Pfam" id="PF13454"/>
    </source>
</evidence>
<evidence type="ECO:0000313" key="2">
    <source>
        <dbReference type="EMBL" id="MFC3388171.1"/>
    </source>
</evidence>
<dbReference type="SUPFAM" id="SSF51905">
    <property type="entry name" value="FAD/NAD(P)-binding domain"/>
    <property type="match status" value="1"/>
</dbReference>
<reference evidence="3" key="1">
    <citation type="journal article" date="2019" name="Int. J. Syst. Evol. Microbiol.">
        <title>The Global Catalogue of Microorganisms (GCM) 10K type strain sequencing project: providing services to taxonomists for standard genome sequencing and annotation.</title>
        <authorList>
            <consortium name="The Broad Institute Genomics Platform"/>
            <consortium name="The Broad Institute Genome Sequencing Center for Infectious Disease"/>
            <person name="Wu L."/>
            <person name="Ma J."/>
        </authorList>
    </citation>
    <scope>NUCLEOTIDE SEQUENCE [LARGE SCALE GENOMIC DNA]</scope>
    <source>
        <strain evidence="3">CCM 7756</strain>
    </source>
</reference>
<dbReference type="RefSeq" id="WP_380653240.1">
    <property type="nucleotide sequence ID" value="NZ_JBHRVQ010000001.1"/>
</dbReference>
<dbReference type="Pfam" id="PF13454">
    <property type="entry name" value="NAD_binding_9"/>
    <property type="match status" value="1"/>
</dbReference>
<dbReference type="InterPro" id="IPR052189">
    <property type="entry name" value="L-asp_N-monooxygenase_NS-form"/>
</dbReference>
<accession>A0ABV7N6I3</accession>
<dbReference type="EMBL" id="JBHRVQ010000001">
    <property type="protein sequence ID" value="MFC3388171.1"/>
    <property type="molecule type" value="Genomic_DNA"/>
</dbReference>
<dbReference type="PANTHER" id="PTHR40254:SF1">
    <property type="entry name" value="BLR0577 PROTEIN"/>
    <property type="match status" value="1"/>
</dbReference>
<dbReference type="InterPro" id="IPR038732">
    <property type="entry name" value="HpyO/CreE_NAD-binding"/>
</dbReference>
<keyword evidence="3" id="KW-1185">Reference proteome</keyword>